<name>A0A542ZP74_RARFA</name>
<evidence type="ECO:0000259" key="3">
    <source>
        <dbReference type="SMART" id="SM00062"/>
    </source>
</evidence>
<evidence type="ECO:0000256" key="2">
    <source>
        <dbReference type="SAM" id="SignalP"/>
    </source>
</evidence>
<protein>
    <submittedName>
        <fullName evidence="4">Amino acid ABC transporter substrate-binding protein (PAAT family)</fullName>
    </submittedName>
</protein>
<dbReference type="Gene3D" id="3.40.190.10">
    <property type="entry name" value="Periplasmic binding protein-like II"/>
    <property type="match status" value="2"/>
</dbReference>
<dbReference type="OrthoDB" id="4633994at2"/>
<keyword evidence="1 2" id="KW-0732">Signal</keyword>
<reference evidence="4 5" key="1">
    <citation type="submission" date="2019-06" db="EMBL/GenBank/DDBJ databases">
        <title>Sequencing the genomes of 1000 actinobacteria strains.</title>
        <authorList>
            <person name="Klenk H.-P."/>
        </authorList>
    </citation>
    <scope>NUCLEOTIDE SEQUENCE [LARGE SCALE GENOMIC DNA]</scope>
    <source>
        <strain evidence="4 5">DSM 4813</strain>
    </source>
</reference>
<gene>
    <name evidence="4" type="ORF">FB461_1796</name>
</gene>
<dbReference type="SUPFAM" id="SSF53850">
    <property type="entry name" value="Periplasmic binding protein-like II"/>
    <property type="match status" value="1"/>
</dbReference>
<sequence length="295" mass="29785">MRKVSLLALSTALVLTLAGCSGGDDGSASPTGSAAPSAKDEAIAALVPEGIAGTGKLVVGAELTYAPAEFLADDGTTPVGYDVDLAKAIAGVLGLTADVQASAFDAIIPAIGTKYDVGISSFTINPERLGQVNMISYFNAGSAFAVAQGNPKSVGTDVCGLVIGVQTGTVQDTDLADKITPDCTAAGKPAPTALQYDQQSDVTTALLGGKADLMYADSPIVAYAIEQTGGKIEQLGEPFDTAAQGIVVAKDDAALTEAVQKALQKLIDDGTYNEILTQWRVESGGVTSAELNPAG</sequence>
<evidence type="ECO:0000313" key="4">
    <source>
        <dbReference type="EMBL" id="TQL62158.1"/>
    </source>
</evidence>
<dbReference type="InterPro" id="IPR001638">
    <property type="entry name" value="Solute-binding_3/MltF_N"/>
</dbReference>
<feature type="signal peptide" evidence="2">
    <location>
        <begin position="1"/>
        <end position="23"/>
    </location>
</feature>
<dbReference type="RefSeq" id="WP_142121225.1">
    <property type="nucleotide sequence ID" value="NZ_BAAASV010000002.1"/>
</dbReference>
<accession>A0A542ZP74</accession>
<dbReference type="PANTHER" id="PTHR35936:SF17">
    <property type="entry name" value="ARGININE-BINDING EXTRACELLULAR PROTEIN ARTP"/>
    <property type="match status" value="1"/>
</dbReference>
<dbReference type="CDD" id="cd01004">
    <property type="entry name" value="PBP2_MidA_like"/>
    <property type="match status" value="1"/>
</dbReference>
<keyword evidence="5" id="KW-1185">Reference proteome</keyword>
<proteinExistence type="predicted"/>
<dbReference type="Proteomes" id="UP000315389">
    <property type="component" value="Unassembled WGS sequence"/>
</dbReference>
<evidence type="ECO:0000313" key="5">
    <source>
        <dbReference type="Proteomes" id="UP000315389"/>
    </source>
</evidence>
<dbReference type="PROSITE" id="PS51257">
    <property type="entry name" value="PROKAR_LIPOPROTEIN"/>
    <property type="match status" value="1"/>
</dbReference>
<dbReference type="EMBL" id="VFOS01000002">
    <property type="protein sequence ID" value="TQL62158.1"/>
    <property type="molecule type" value="Genomic_DNA"/>
</dbReference>
<feature type="chain" id="PRO_5038841340" evidence="2">
    <location>
        <begin position="24"/>
        <end position="295"/>
    </location>
</feature>
<dbReference type="Pfam" id="PF00497">
    <property type="entry name" value="SBP_bac_3"/>
    <property type="match status" value="1"/>
</dbReference>
<organism evidence="4 5">
    <name type="scientific">Rarobacter faecitabidus</name>
    <dbReference type="NCBI Taxonomy" id="13243"/>
    <lineage>
        <taxon>Bacteria</taxon>
        <taxon>Bacillati</taxon>
        <taxon>Actinomycetota</taxon>
        <taxon>Actinomycetes</taxon>
        <taxon>Micrococcales</taxon>
        <taxon>Rarobacteraceae</taxon>
        <taxon>Rarobacter</taxon>
    </lineage>
</organism>
<feature type="domain" description="Solute-binding protein family 3/N-terminal" evidence="3">
    <location>
        <begin position="56"/>
        <end position="283"/>
    </location>
</feature>
<evidence type="ECO:0000256" key="1">
    <source>
        <dbReference type="ARBA" id="ARBA00022729"/>
    </source>
</evidence>
<comment type="caution">
    <text evidence="4">The sequence shown here is derived from an EMBL/GenBank/DDBJ whole genome shotgun (WGS) entry which is preliminary data.</text>
</comment>
<dbReference type="AlphaFoldDB" id="A0A542ZP74"/>
<dbReference type="SMART" id="SM00062">
    <property type="entry name" value="PBPb"/>
    <property type="match status" value="1"/>
</dbReference>
<dbReference type="PANTHER" id="PTHR35936">
    <property type="entry name" value="MEMBRANE-BOUND LYTIC MUREIN TRANSGLYCOSYLASE F"/>
    <property type="match status" value="1"/>
</dbReference>